<organism evidence="1">
    <name type="scientific">Rhizopus microsporus var. microsporus</name>
    <dbReference type="NCBI Taxonomy" id="86635"/>
    <lineage>
        <taxon>Eukaryota</taxon>
        <taxon>Fungi</taxon>
        <taxon>Fungi incertae sedis</taxon>
        <taxon>Mucoromycota</taxon>
        <taxon>Mucoromycotina</taxon>
        <taxon>Mucoromycetes</taxon>
        <taxon>Mucorales</taxon>
        <taxon>Mucorineae</taxon>
        <taxon>Rhizopodaceae</taxon>
        <taxon>Rhizopus</taxon>
    </lineage>
</organism>
<evidence type="ECO:0000313" key="1">
    <source>
        <dbReference type="EMBL" id="ORE06460.1"/>
    </source>
</evidence>
<name>A0A1X0R353_RHIZD</name>
<dbReference type="VEuPathDB" id="FungiDB:BCV72DRAFT_262744"/>
<reference evidence="1" key="1">
    <citation type="journal article" date="2016" name="Proc. Natl. Acad. Sci. U.S.A.">
        <title>Lipid metabolic changes in an early divergent fungus govern the establishment of a mutualistic symbiosis with endobacteria.</title>
        <authorList>
            <person name="Lastovetsky O.A."/>
            <person name="Gaspar M.L."/>
            <person name="Mondo S.J."/>
            <person name="LaButti K.M."/>
            <person name="Sandor L."/>
            <person name="Grigoriev I.V."/>
            <person name="Henry S.A."/>
            <person name="Pawlowska T.E."/>
        </authorList>
    </citation>
    <scope>NUCLEOTIDE SEQUENCE [LARGE SCALE GENOMIC DNA]</scope>
    <source>
        <strain evidence="1">ATCC 52814</strain>
    </source>
</reference>
<sequence>MNLCKYTKNKKVVLENEESKDANTQEAPNKKKRITTYNIYTNEDRLHVKLANVNSETAGKWKAEYNKDPEKKVPLKKANRTSNRAVSKLNEKHKAHLIDFFDENCSTVIQDAVENLIRSFEFMKGDCNLGIKVVICHPKVKNNQKILEPMQNKAGFDTNMRRTRGWPKRGTPVTIESPSAKGVFYTVIGANSAFDVVNMSMREPGTTVGHYVEFISDTLGIKNEFLT</sequence>
<dbReference type="Proteomes" id="UP000242414">
    <property type="component" value="Unassembled WGS sequence"/>
</dbReference>
<accession>A0A1X0R353</accession>
<dbReference type="EMBL" id="KV921923">
    <property type="protein sequence ID" value="ORE06460.1"/>
    <property type="molecule type" value="Genomic_DNA"/>
</dbReference>
<gene>
    <name evidence="1" type="ORF">BCV72DRAFT_262744</name>
</gene>
<dbReference type="AlphaFoldDB" id="A0A1X0R353"/>
<dbReference type="OrthoDB" id="2236419at2759"/>
<protein>
    <submittedName>
        <fullName evidence="1">Uncharacterized protein</fullName>
    </submittedName>
</protein>
<proteinExistence type="predicted"/>